<dbReference type="PROSITE" id="PS51892">
    <property type="entry name" value="SUBTILASE"/>
    <property type="match status" value="1"/>
</dbReference>
<evidence type="ECO:0000256" key="4">
    <source>
        <dbReference type="ARBA" id="ARBA00022825"/>
    </source>
</evidence>
<feature type="active site" description="Charge relay system" evidence="5">
    <location>
        <position position="238"/>
    </location>
</feature>
<protein>
    <submittedName>
        <fullName evidence="9">Subtilase family protein</fullName>
    </submittedName>
</protein>
<dbReference type="EMBL" id="DF977001">
    <property type="protein sequence ID" value="GAQ25457.1"/>
    <property type="molecule type" value="Genomic_DNA"/>
</dbReference>
<keyword evidence="3 5" id="KW-0378">Hydrolase</keyword>
<keyword evidence="7" id="KW-0732">Signal</keyword>
<dbReference type="STRING" id="224999.GCA_001485475_01474"/>
<evidence type="ECO:0000256" key="6">
    <source>
        <dbReference type="RuleBase" id="RU003355"/>
    </source>
</evidence>
<reference evidence="9" key="1">
    <citation type="journal article" date="2016" name="Genome Announc.">
        <title>Draft Genome Sequence of the Syntrophic Lactate-Degrading Bacterium Tepidanaerobacter syntrophicus JLT.</title>
        <authorList>
            <person name="Matsuura N."/>
            <person name="Ohashi A."/>
            <person name="Tourlousse D.M."/>
            <person name="Sekiguchi Y."/>
        </authorList>
    </citation>
    <scope>NUCLEOTIDE SEQUENCE [LARGE SCALE GENOMIC DNA]</scope>
    <source>
        <strain evidence="9">JL</strain>
    </source>
</reference>
<dbReference type="PROSITE" id="PS00137">
    <property type="entry name" value="SUBTILASE_HIS"/>
    <property type="match status" value="1"/>
</dbReference>
<dbReference type="InterPro" id="IPR015500">
    <property type="entry name" value="Peptidase_S8_subtilisin-rel"/>
</dbReference>
<dbReference type="OrthoDB" id="9798386at2"/>
<dbReference type="PROSITE" id="PS00136">
    <property type="entry name" value="SUBTILASE_ASP"/>
    <property type="match status" value="1"/>
</dbReference>
<dbReference type="Pfam" id="PF00082">
    <property type="entry name" value="Peptidase_S8"/>
    <property type="match status" value="1"/>
</dbReference>
<dbReference type="Proteomes" id="UP000062160">
    <property type="component" value="Unassembled WGS sequence"/>
</dbReference>
<evidence type="ECO:0000256" key="5">
    <source>
        <dbReference type="PROSITE-ProRule" id="PRU01240"/>
    </source>
</evidence>
<feature type="signal peptide" evidence="7">
    <location>
        <begin position="1"/>
        <end position="19"/>
    </location>
</feature>
<sequence>MKKYISILALILVGTLCFAAPASGQEPTFDVSIGMHEALRTIKADEFKAQFGAIGRGIKVAIVDTGVDASHPDLQKTPDGNSKIIDYIDFTKEGLVETKVAAAPDGYQISIDKNQYAIGEVQTKSGILHLGTFKESQISENSPICQDVNRDGKSNGVFGILVADEELSGIYDTVYVDTNQNFNFSDEEPLKIYAKNHDVGFFGTDNPLTEYIEKSSFVVADIESNGNFIKLGFDGNGHGTHVAGILGANGNLKGTAPGAEIMVLKAVESSGDGNWDNIFKAIEYASSQGADIINVSIGNLISSTASHDAQAKVLKDLSAKSDAIIVIAAGNGGPGLATAYDMSGIDNVITVGAYMSPNLWKINYNANVPTETLWYYTGVGHGTSRPTVVAPSSVISTANIWDSGGYFLMDGTSMAAPFASGSCALILEKAKAAGLDTSSGSVIKALEAGARKIDGYLEIEQGSGLIDVVKSWNMLVNEGNLLNTSKAAMSLKDSQEYIEGIMFRDELQAQLKVLIANLSDSLQTIKLESDQQWASTDKNEVTLAPTNKAEVMFSYDFPKNPGLYNTKITGYDKLSGKSVASFTTTAVVPHDLGKTSEILLKGELSPCHWTRYFFKTASGMSELDITLKIDNTLPHMGRAMLYVYDPNGQKVYEDTAGSDYISPKQSTVFKATEPKPGIWEAVVVSDYNLSDFGAVKTAYQLSSEAFGIFSDVKELSFAVGKGENYLSKEILLKNGSGVFKGRLEGAGLAEKNEGIISETIKVEDGKLVRGPAFKVPENTMDLYINSAAENAAKGDIDIYLYKKDTDELYKEIAFSGKADSMEESIHIKTPQAGEYVVYVDGFSIPDKSANIKIKTQILTDKMNVYIQDINGNLPAGYEWKPRLFVNIPQEGSDFRGYIVVENSNPTCISRIPLRFVVGKKMLKIEITQDGSLYVKEKDTNRPVNTDILVNGVKYLVVDGKALIHQSVIIETVEIYDEKYAPLIVRINS</sequence>
<dbReference type="PANTHER" id="PTHR43806:SF11">
    <property type="entry name" value="CEREVISIN-RELATED"/>
    <property type="match status" value="1"/>
</dbReference>
<gene>
    <name evidence="9" type="ORF">TSYNT_7483</name>
</gene>
<organism evidence="9">
    <name type="scientific">Tepidanaerobacter syntrophicus</name>
    <dbReference type="NCBI Taxonomy" id="224999"/>
    <lineage>
        <taxon>Bacteria</taxon>
        <taxon>Bacillati</taxon>
        <taxon>Bacillota</taxon>
        <taxon>Clostridia</taxon>
        <taxon>Thermosediminibacterales</taxon>
        <taxon>Tepidanaerobacteraceae</taxon>
        <taxon>Tepidanaerobacter</taxon>
    </lineage>
</organism>
<dbReference type="GO" id="GO:0004252">
    <property type="term" value="F:serine-type endopeptidase activity"/>
    <property type="evidence" value="ECO:0007669"/>
    <property type="project" value="UniProtKB-UniRule"/>
</dbReference>
<evidence type="ECO:0000313" key="10">
    <source>
        <dbReference type="Proteomes" id="UP000062160"/>
    </source>
</evidence>
<accession>A0A0U9HNK8</accession>
<evidence type="ECO:0000313" key="9">
    <source>
        <dbReference type="EMBL" id="GAQ25457.1"/>
    </source>
</evidence>
<dbReference type="InterPro" id="IPR023827">
    <property type="entry name" value="Peptidase_S8_Asp-AS"/>
</dbReference>
<feature type="active site" description="Charge relay system" evidence="5">
    <location>
        <position position="413"/>
    </location>
</feature>
<comment type="similarity">
    <text evidence="1 5 6">Belongs to the peptidase S8 family.</text>
</comment>
<evidence type="ECO:0000256" key="3">
    <source>
        <dbReference type="ARBA" id="ARBA00022801"/>
    </source>
</evidence>
<evidence type="ECO:0000256" key="7">
    <source>
        <dbReference type="SAM" id="SignalP"/>
    </source>
</evidence>
<dbReference type="PRINTS" id="PR00723">
    <property type="entry name" value="SUBTILISIN"/>
</dbReference>
<keyword evidence="2 5" id="KW-0645">Protease</keyword>
<dbReference type="InterPro" id="IPR050131">
    <property type="entry name" value="Peptidase_S8_subtilisin-like"/>
</dbReference>
<dbReference type="InterPro" id="IPR000209">
    <property type="entry name" value="Peptidase_S8/S53_dom"/>
</dbReference>
<dbReference type="InterPro" id="IPR022398">
    <property type="entry name" value="Peptidase_S8_His-AS"/>
</dbReference>
<feature type="domain" description="Peptidase S8/S53" evidence="8">
    <location>
        <begin position="55"/>
        <end position="432"/>
    </location>
</feature>
<dbReference type="PROSITE" id="PS00138">
    <property type="entry name" value="SUBTILASE_SER"/>
    <property type="match status" value="1"/>
</dbReference>
<evidence type="ECO:0000256" key="1">
    <source>
        <dbReference type="ARBA" id="ARBA00011073"/>
    </source>
</evidence>
<dbReference type="SUPFAM" id="SSF52743">
    <property type="entry name" value="Subtilisin-like"/>
    <property type="match status" value="1"/>
</dbReference>
<keyword evidence="10" id="KW-1185">Reference proteome</keyword>
<dbReference type="Gene3D" id="2.60.120.380">
    <property type="match status" value="1"/>
</dbReference>
<name>A0A0U9HNK8_9FIRM</name>
<dbReference type="GO" id="GO:0006508">
    <property type="term" value="P:proteolysis"/>
    <property type="evidence" value="ECO:0007669"/>
    <property type="project" value="UniProtKB-KW"/>
</dbReference>
<proteinExistence type="inferred from homology"/>
<evidence type="ECO:0000259" key="8">
    <source>
        <dbReference type="Pfam" id="PF00082"/>
    </source>
</evidence>
<dbReference type="Gene3D" id="3.40.50.200">
    <property type="entry name" value="Peptidase S8/S53 domain"/>
    <property type="match status" value="2"/>
</dbReference>
<dbReference type="AlphaFoldDB" id="A0A0U9HNK8"/>
<feature type="active site" description="Charge relay system" evidence="5">
    <location>
        <position position="64"/>
    </location>
</feature>
<dbReference type="InterPro" id="IPR023828">
    <property type="entry name" value="Peptidase_S8_Ser-AS"/>
</dbReference>
<keyword evidence="4 5" id="KW-0720">Serine protease</keyword>
<feature type="chain" id="PRO_5039120885" evidence="7">
    <location>
        <begin position="20"/>
        <end position="988"/>
    </location>
</feature>
<dbReference type="RefSeq" id="WP_059032835.1">
    <property type="nucleotide sequence ID" value="NZ_DF977001.1"/>
</dbReference>
<evidence type="ECO:0000256" key="2">
    <source>
        <dbReference type="ARBA" id="ARBA00022670"/>
    </source>
</evidence>
<dbReference type="PANTHER" id="PTHR43806">
    <property type="entry name" value="PEPTIDASE S8"/>
    <property type="match status" value="1"/>
</dbReference>
<dbReference type="InterPro" id="IPR036852">
    <property type="entry name" value="Peptidase_S8/S53_dom_sf"/>
</dbReference>